<feature type="signal peptide" evidence="1">
    <location>
        <begin position="1"/>
        <end position="24"/>
    </location>
</feature>
<keyword evidence="3" id="KW-1185">Reference proteome</keyword>
<protein>
    <submittedName>
        <fullName evidence="2">Uncharacterized protein</fullName>
    </submittedName>
</protein>
<evidence type="ECO:0000313" key="3">
    <source>
        <dbReference type="Proteomes" id="UP001055439"/>
    </source>
</evidence>
<name>A0A9E7JHV5_9LILI</name>
<dbReference type="EMBL" id="CP097503">
    <property type="protein sequence ID" value="URD81421.1"/>
    <property type="molecule type" value="Genomic_DNA"/>
</dbReference>
<keyword evidence="1" id="KW-0732">Signal</keyword>
<reference evidence="2" key="1">
    <citation type="submission" date="2022-05" db="EMBL/GenBank/DDBJ databases">
        <title>The Musa troglodytarum L. genome provides insights into the mechanism of non-climacteric behaviour and enrichment of carotenoids.</title>
        <authorList>
            <person name="Wang J."/>
        </authorList>
    </citation>
    <scope>NUCLEOTIDE SEQUENCE</scope>
    <source>
        <tissue evidence="2">Leaf</tissue>
    </source>
</reference>
<organism evidence="2 3">
    <name type="scientific">Musa troglodytarum</name>
    <name type="common">fe'i banana</name>
    <dbReference type="NCBI Taxonomy" id="320322"/>
    <lineage>
        <taxon>Eukaryota</taxon>
        <taxon>Viridiplantae</taxon>
        <taxon>Streptophyta</taxon>
        <taxon>Embryophyta</taxon>
        <taxon>Tracheophyta</taxon>
        <taxon>Spermatophyta</taxon>
        <taxon>Magnoliopsida</taxon>
        <taxon>Liliopsida</taxon>
        <taxon>Zingiberales</taxon>
        <taxon>Musaceae</taxon>
        <taxon>Musa</taxon>
    </lineage>
</organism>
<proteinExistence type="predicted"/>
<accession>A0A9E7JHV5</accession>
<dbReference type="Proteomes" id="UP001055439">
    <property type="component" value="Chromosome 10"/>
</dbReference>
<gene>
    <name evidence="2" type="ORF">MUK42_33045</name>
</gene>
<dbReference type="AlphaFoldDB" id="A0A9E7JHV5"/>
<evidence type="ECO:0000313" key="2">
    <source>
        <dbReference type="EMBL" id="URD81421.1"/>
    </source>
</evidence>
<evidence type="ECO:0000256" key="1">
    <source>
        <dbReference type="SAM" id="SignalP"/>
    </source>
</evidence>
<dbReference type="OrthoDB" id="10588363at2759"/>
<feature type="chain" id="PRO_5038572074" evidence="1">
    <location>
        <begin position="25"/>
        <end position="109"/>
    </location>
</feature>
<sequence>MESPASGPPWLTVCALAFVFGVWAESQGSHPSVGRLAKRVGRPPTAVPTHFSYGMEQLTSHVQPLFLLHVGCRWRWDPRVFSAEYSSAIGGSRIMGLGFLPMILGGSCD</sequence>